<feature type="compositionally biased region" description="Low complexity" evidence="6">
    <location>
        <begin position="1260"/>
        <end position="1280"/>
    </location>
</feature>
<feature type="region of interest" description="Disordered" evidence="6">
    <location>
        <begin position="1315"/>
        <end position="1440"/>
    </location>
</feature>
<dbReference type="InterPro" id="IPR047007">
    <property type="entry name" value="XRN1_D1_sf"/>
</dbReference>
<keyword evidence="5" id="KW-0963">Cytoplasm</keyword>
<dbReference type="InterPro" id="IPR016494">
    <property type="entry name" value="5_3_exoribonuclease_1"/>
</dbReference>
<keyword evidence="13" id="KW-1185">Reference proteome</keyword>
<feature type="domain" description="Xrn1 helical" evidence="8">
    <location>
        <begin position="276"/>
        <end position="663"/>
    </location>
</feature>
<comment type="function">
    <text evidence="5">Multifunctional protein that exhibits several independent functions at different levels of the cellular processes. 5'-3' exonuclease component of the nonsense-mediated mRNA decay (NMD) which is a highly conserved mRNA degradation pathway, an RNA surveillance system whose role is to identify and rid cells of mRNA with premature termination codons and thus prevents accumulation of potentially harmful truncated proteins.</text>
</comment>
<keyword evidence="5" id="KW-0694">RNA-binding</keyword>
<evidence type="ECO:0000256" key="4">
    <source>
        <dbReference type="ARBA" id="ARBA00038299"/>
    </source>
</evidence>
<evidence type="ECO:0000256" key="1">
    <source>
        <dbReference type="ARBA" id="ARBA00022722"/>
    </source>
</evidence>
<dbReference type="RefSeq" id="XP_024664439.1">
    <property type="nucleotide sequence ID" value="XM_024808671.1"/>
</dbReference>
<evidence type="ECO:0000256" key="2">
    <source>
        <dbReference type="ARBA" id="ARBA00022801"/>
    </source>
</evidence>
<dbReference type="STRING" id="45607.A0A2T0FHM8"/>
<feature type="domain" description="Xrn1 N-terminal" evidence="7">
    <location>
        <begin position="1"/>
        <end position="226"/>
    </location>
</feature>
<feature type="compositionally biased region" description="Basic and acidic residues" evidence="6">
    <location>
        <begin position="1335"/>
        <end position="1349"/>
    </location>
</feature>
<comment type="caution">
    <text evidence="12">The sequence shown here is derived from an EMBL/GenBank/DDBJ whole genome shotgun (WGS) entry which is preliminary data.</text>
</comment>
<dbReference type="Gene3D" id="2.170.260.40">
    <property type="match status" value="1"/>
</dbReference>
<proteinExistence type="inferred from homology"/>
<protein>
    <recommendedName>
        <fullName evidence="5">5'-3' exoribonuclease 1</fullName>
        <ecNumber evidence="5">3.1.13.-</ecNumber>
    </recommendedName>
</protein>
<dbReference type="GeneID" id="36515862"/>
<dbReference type="Gene3D" id="2.30.30.30">
    <property type="match status" value="1"/>
</dbReference>
<keyword evidence="1 5" id="KW-0540">Nuclease</keyword>
<evidence type="ECO:0000313" key="12">
    <source>
        <dbReference type="EMBL" id="PRT54494.1"/>
    </source>
</evidence>
<feature type="compositionally biased region" description="Basic residues" evidence="6">
    <location>
        <begin position="1350"/>
        <end position="1365"/>
    </location>
</feature>
<dbReference type="GO" id="GO:0003723">
    <property type="term" value="F:RNA binding"/>
    <property type="evidence" value="ECO:0007669"/>
    <property type="project" value="UniProtKB-KW"/>
</dbReference>
<dbReference type="Pfam" id="PF03159">
    <property type="entry name" value="XRN_N"/>
    <property type="match status" value="1"/>
</dbReference>
<evidence type="ECO:0000259" key="9">
    <source>
        <dbReference type="Pfam" id="PF18129"/>
    </source>
</evidence>
<feature type="domain" description="5'-3' exoribonuclease 1 SH3-like" evidence="9">
    <location>
        <begin position="1141"/>
        <end position="1211"/>
    </location>
</feature>
<dbReference type="InterPro" id="IPR047008">
    <property type="entry name" value="XRN1_SH3_sf"/>
</dbReference>
<gene>
    <name evidence="12" type="ORF">B9G98_02114</name>
</gene>
<dbReference type="Pfam" id="PF17846">
    <property type="entry name" value="XRN_M"/>
    <property type="match status" value="1"/>
</dbReference>
<dbReference type="PANTHER" id="PTHR12341:SF7">
    <property type="entry name" value="5'-3' EXORIBONUCLEASE 1"/>
    <property type="match status" value="1"/>
</dbReference>
<evidence type="ECO:0000259" key="11">
    <source>
        <dbReference type="Pfam" id="PF18334"/>
    </source>
</evidence>
<dbReference type="Gene3D" id="2.30.30.750">
    <property type="match status" value="1"/>
</dbReference>
<accession>A0A2T0FHM8</accession>
<dbReference type="Pfam" id="PF18334">
    <property type="entry name" value="XRN1_D2_D3"/>
    <property type="match status" value="1"/>
</dbReference>
<dbReference type="Proteomes" id="UP000238350">
    <property type="component" value="Unassembled WGS sequence"/>
</dbReference>
<evidence type="ECO:0000259" key="7">
    <source>
        <dbReference type="Pfam" id="PF03159"/>
    </source>
</evidence>
<feature type="domain" description="5'-3' exoribonuclease 1 D1" evidence="10">
    <location>
        <begin position="720"/>
        <end position="891"/>
    </location>
</feature>
<dbReference type="InterPro" id="IPR041412">
    <property type="entry name" value="Xrn1_helical"/>
</dbReference>
<dbReference type="Pfam" id="PF18332">
    <property type="entry name" value="XRN1_D1"/>
    <property type="match status" value="1"/>
</dbReference>
<dbReference type="CDD" id="cd18673">
    <property type="entry name" value="PIN_XRN1-2-like"/>
    <property type="match status" value="1"/>
</dbReference>
<dbReference type="Gene3D" id="1.25.40.1050">
    <property type="match status" value="1"/>
</dbReference>
<keyword evidence="5" id="KW-0866">Nonsense-mediated mRNA decay</keyword>
<dbReference type="OrthoDB" id="372487at2759"/>
<dbReference type="GO" id="GO:0005634">
    <property type="term" value="C:nucleus"/>
    <property type="evidence" value="ECO:0007669"/>
    <property type="project" value="TreeGrafter"/>
</dbReference>
<dbReference type="GO" id="GO:0016075">
    <property type="term" value="P:rRNA catabolic process"/>
    <property type="evidence" value="ECO:0007669"/>
    <property type="project" value="TreeGrafter"/>
</dbReference>
<dbReference type="GO" id="GO:0000184">
    <property type="term" value="P:nuclear-transcribed mRNA catabolic process, nonsense-mediated decay"/>
    <property type="evidence" value="ECO:0007669"/>
    <property type="project" value="UniProtKB-KW"/>
</dbReference>
<dbReference type="GO" id="GO:0005737">
    <property type="term" value="C:cytoplasm"/>
    <property type="evidence" value="ECO:0007669"/>
    <property type="project" value="UniProtKB-SubCell"/>
</dbReference>
<reference evidence="12 13" key="1">
    <citation type="submission" date="2017-04" db="EMBL/GenBank/DDBJ databases">
        <title>Genome sequencing of [Candida] sorbophila.</title>
        <authorList>
            <person name="Ahn J.O."/>
        </authorList>
    </citation>
    <scope>NUCLEOTIDE SEQUENCE [LARGE SCALE GENOMIC DNA]</scope>
    <source>
        <strain evidence="12 13">DS02</strain>
    </source>
</reference>
<dbReference type="GO" id="GO:0004534">
    <property type="term" value="F:5'-3' RNA exonuclease activity"/>
    <property type="evidence" value="ECO:0007669"/>
    <property type="project" value="TreeGrafter"/>
</dbReference>
<dbReference type="InterPro" id="IPR004859">
    <property type="entry name" value="Xrn1_N"/>
</dbReference>
<comment type="similarity">
    <text evidence="4 5">Belongs to the 5'-3' exonuclease family.</text>
</comment>
<evidence type="ECO:0000256" key="3">
    <source>
        <dbReference type="ARBA" id="ARBA00022839"/>
    </source>
</evidence>
<feature type="region of interest" description="Disordered" evidence="6">
    <location>
        <begin position="1230"/>
        <end position="1288"/>
    </location>
</feature>
<dbReference type="InterPro" id="IPR014722">
    <property type="entry name" value="Rib_uL2_dom2"/>
</dbReference>
<feature type="compositionally biased region" description="Basic and acidic residues" evidence="6">
    <location>
        <begin position="1369"/>
        <end position="1394"/>
    </location>
</feature>
<sequence length="1440" mass="162498">MGIPKYFRYISERWPTISQLVNDSVIPEFDNFYLDMNSILHTCTHKDNDPTHVLSEAEMYVAIFNYIEHLVATIKPKSVLYMAIDGVAPRAKMNQQRSRRFRSALDQETARRKAIESGVELPKEDPFDTNAITPGTEFMAKLTVQLKYFIHRKVTEDADWQDIRVVLSGHEVPGEGEHKIMNFIRSLASDENYNSNTRHCLYGLDADLIMLGLSTHQPHFSLLREEVFFGRSERFQSAELSEKRFFLLHLSLVREYLQLEFRNVLESGDDETQPSQFDFERILDDFILINFFIGNDFLPELPLLLIKDGAIPEIMDTYMRYLSKVKDYITENGKLNFANLKLWLKEMAQYQYQRFEEEAVDAEWLNNQLELVSNVNTDEPETLILTPSQRDIVRVMKPFILNSVLADDPTSEEFEVSEVLDESSNIFDRKFVELLAQQTGFIVQDGIITLESIPGDKRQWVSDTRKILRVYEKAQISSAEDDLNRQALYDSKFNQWSDRYYRSKFGVRHDDPKVKEVVRNYLEGLQWVLGYYYQGCPSWSWYFHGHYAPMIVELFNGITLDFKVEFGPSRPFLPFEQLMGVLPDRSSKLVPAAYRDLMSSPQSPIIDFYPNEFQLDLNGKKADWEAVVLIPFIDEKRLIDALTPRENRLTEAERARNIYGSDLEFTYTPQSSYFYPSSMPGVVPDLPACAVAVLSINPHDKSYAETYYARDRSDDPKFAYMAGFPTLKTLDWQFEIEKAHVRVFEYDARNESIILHIKNDYSSQTIKELVALIGESAYVDWPFLREAKITGVSNRDVYFSSRKGSGTPHDARVSQLWSKQLPTIKRNYESRGVDLGSVDVLVHYQPLVGLLRKTDGSYVKEFNNDIKTEKVLPVQLLVEDIEEEDERFKEREPIPVADEYPVDSRAVLLMNRHYGAPVTVTGHTDTAINVEALALTDPEPQFGNQVASREKSTYQYFSAREVADSLGISFAFLSRLTSRFMFVLKNEKINLGLVLKRPAQNLKASGYTRMGFKGWEYSQKGLLLILAYLKSFPVILQALASAPQSNTGIPDLRKVLPESISSEEIAHQVRSMKTWLNENASKIQFVPMNDETLSDEGIAQIEKWAVEYSKKPIQAHKIQISKLPRAALLTPASAHHQLRRQKFFLGNRVVSAVDFGKVPLYARGTVVGINEGASHRTLNVVFDAEFGAGSTLDQRVKTKRGLVVQAGTVINLTFKQLAYDRNQDNDVLVPAVPQARSTKRVDTRQRNLKPAPVSQSVWTKAKPAPAGPASKAPAGSAPKAPAGPPVRPAAADMFLPPVSASASAESAELMAALKGTTKTKAESPGSGVPSAPKGPKKDASHKAQGEAKQKKQTSPKVPKAHKAPKAPKAAKESEPEPTEPKAPKARQAPKEPEATKSTPPTPAPTPAAPDVLGSYVQHATENAGRKRQGVSDLLASLKMQ</sequence>
<dbReference type="Pfam" id="PF18129">
    <property type="entry name" value="SH3_12"/>
    <property type="match status" value="1"/>
</dbReference>
<evidence type="ECO:0000259" key="8">
    <source>
        <dbReference type="Pfam" id="PF17846"/>
    </source>
</evidence>
<dbReference type="Gene3D" id="3.40.50.12390">
    <property type="match status" value="2"/>
</dbReference>
<dbReference type="InterPro" id="IPR041385">
    <property type="entry name" value="SH3_12"/>
</dbReference>
<evidence type="ECO:0000259" key="10">
    <source>
        <dbReference type="Pfam" id="PF18332"/>
    </source>
</evidence>
<evidence type="ECO:0000313" key="13">
    <source>
        <dbReference type="Proteomes" id="UP000238350"/>
    </source>
</evidence>
<feature type="domain" description="Exoribonuclease Xrn1 D2/D3" evidence="11">
    <location>
        <begin position="895"/>
        <end position="1116"/>
    </location>
</feature>
<dbReference type="EC" id="3.1.13.-" evidence="5"/>
<evidence type="ECO:0000256" key="6">
    <source>
        <dbReference type="SAM" id="MobiDB-lite"/>
    </source>
</evidence>
<dbReference type="InterPro" id="IPR027073">
    <property type="entry name" value="5_3_exoribonuclease"/>
</dbReference>
<dbReference type="PANTHER" id="PTHR12341">
    <property type="entry name" value="5'-&gt;3' EXORIBONUCLEASE"/>
    <property type="match status" value="1"/>
</dbReference>
<evidence type="ECO:0000256" key="5">
    <source>
        <dbReference type="PIRNR" id="PIRNR006743"/>
    </source>
</evidence>
<comment type="subcellular location">
    <subcellularLocation>
        <location evidence="5">Cytoplasm</location>
    </subcellularLocation>
</comment>
<keyword evidence="2 5" id="KW-0378">Hydrolase</keyword>
<dbReference type="PIRSF" id="PIRSF006743">
    <property type="entry name" value="Exonuclease_Xnr1"/>
    <property type="match status" value="1"/>
</dbReference>
<organism evidence="12 13">
    <name type="scientific">Wickerhamiella sorbophila</name>
    <dbReference type="NCBI Taxonomy" id="45607"/>
    <lineage>
        <taxon>Eukaryota</taxon>
        <taxon>Fungi</taxon>
        <taxon>Dikarya</taxon>
        <taxon>Ascomycota</taxon>
        <taxon>Saccharomycotina</taxon>
        <taxon>Dipodascomycetes</taxon>
        <taxon>Dipodascales</taxon>
        <taxon>Trichomonascaceae</taxon>
        <taxon>Wickerhamiella</taxon>
    </lineage>
</organism>
<name>A0A2T0FHM8_9ASCO</name>
<dbReference type="InterPro" id="IPR041106">
    <property type="entry name" value="XRN1_D2_D3"/>
</dbReference>
<dbReference type="InterPro" id="IPR040992">
    <property type="entry name" value="XRN1_D1"/>
</dbReference>
<dbReference type="EMBL" id="NDIQ01000021">
    <property type="protein sequence ID" value="PRT54494.1"/>
    <property type="molecule type" value="Genomic_DNA"/>
</dbReference>
<keyword evidence="3 5" id="KW-0269">Exonuclease</keyword>